<protein>
    <submittedName>
        <fullName evidence="2">Uncharacterized protein</fullName>
    </submittedName>
</protein>
<organism evidence="2 3">
    <name type="scientific">Phytophthora megakarya</name>
    <dbReference type="NCBI Taxonomy" id="4795"/>
    <lineage>
        <taxon>Eukaryota</taxon>
        <taxon>Sar</taxon>
        <taxon>Stramenopiles</taxon>
        <taxon>Oomycota</taxon>
        <taxon>Peronosporomycetes</taxon>
        <taxon>Peronosporales</taxon>
        <taxon>Peronosporaceae</taxon>
        <taxon>Phytophthora</taxon>
    </lineage>
</organism>
<accession>A0A225W1Y2</accession>
<gene>
    <name evidence="2" type="ORF">PHMEG_00015779</name>
</gene>
<dbReference type="AlphaFoldDB" id="A0A225W1Y2"/>
<reference evidence="3" key="1">
    <citation type="submission" date="2017-03" db="EMBL/GenBank/DDBJ databases">
        <title>Phytopthora megakarya and P. palmivora, two closely related causual agents of cacao black pod achieved similar genome size and gene model numbers by different mechanisms.</title>
        <authorList>
            <person name="Ali S."/>
            <person name="Shao J."/>
            <person name="Larry D.J."/>
            <person name="Kronmiller B."/>
            <person name="Shen D."/>
            <person name="Strem M.D."/>
            <person name="Melnick R.L."/>
            <person name="Guiltinan M.J."/>
            <person name="Tyler B.M."/>
            <person name="Meinhardt L.W."/>
            <person name="Bailey B.A."/>
        </authorList>
    </citation>
    <scope>NUCLEOTIDE SEQUENCE [LARGE SCALE GENOMIC DNA]</scope>
    <source>
        <strain evidence="3">zdho120</strain>
    </source>
</reference>
<keyword evidence="3" id="KW-1185">Reference proteome</keyword>
<evidence type="ECO:0000313" key="2">
    <source>
        <dbReference type="EMBL" id="OWZ11229.1"/>
    </source>
</evidence>
<name>A0A225W1Y2_9STRA</name>
<proteinExistence type="predicted"/>
<comment type="caution">
    <text evidence="2">The sequence shown here is derived from an EMBL/GenBank/DDBJ whole genome shotgun (WGS) entry which is preliminary data.</text>
</comment>
<feature type="region of interest" description="Disordered" evidence="1">
    <location>
        <begin position="20"/>
        <end position="45"/>
    </location>
</feature>
<sequence>MLRDLGIQQRKEATLHCDNQSTINEVEHNGNLPDKQPQYGRPESTFQGNLIHTFVDTL</sequence>
<evidence type="ECO:0000256" key="1">
    <source>
        <dbReference type="SAM" id="MobiDB-lite"/>
    </source>
</evidence>
<dbReference type="EMBL" id="NBNE01002188">
    <property type="protein sequence ID" value="OWZ11229.1"/>
    <property type="molecule type" value="Genomic_DNA"/>
</dbReference>
<evidence type="ECO:0000313" key="3">
    <source>
        <dbReference type="Proteomes" id="UP000198211"/>
    </source>
</evidence>
<dbReference type="Proteomes" id="UP000198211">
    <property type="component" value="Unassembled WGS sequence"/>
</dbReference>